<dbReference type="InterPro" id="IPR038521">
    <property type="entry name" value="ThiC/Bza_core_dom"/>
</dbReference>
<proteinExistence type="predicted"/>
<dbReference type="GO" id="GO:0070284">
    <property type="term" value="F:phosphomethylpyrimidine synthase activity"/>
    <property type="evidence" value="ECO:0007669"/>
    <property type="project" value="UniProtKB-EC"/>
</dbReference>
<dbReference type="Pfam" id="PF01964">
    <property type="entry name" value="ThiC_Rad_SAM"/>
    <property type="match status" value="1"/>
</dbReference>
<evidence type="ECO:0000256" key="5">
    <source>
        <dbReference type="ARBA" id="ARBA00022833"/>
    </source>
</evidence>
<name>I3TF98_THEC1</name>
<evidence type="ECO:0000256" key="1">
    <source>
        <dbReference type="ARBA" id="ARBA00001966"/>
    </source>
</evidence>
<sequence length="447" mass="48737">MTLILEARSGGEVDFIREVASREGVDYYLLRRRVAAGRVVIPRNNRKKGARLVGVGEGLTTKVNVNVGTSGVYVDYELEERKVELALRYGADTLMDLSTGGDLDYVRRRLIEKSGGAPFGTVPTYQAWIEGVRRYGSVASIPPDWFLEVVERHLRDGVDFMTIHAAVTRDLASRAVKSRRVMPIVSRGGSMVSAWMLETGRENPYLENWGQVLELFREYDAVISLGDALRPGATADALDELQVGELLLNAKLARESVEKGVQVMIEGPGHVTLDKVVADVKLAKSLSGGVPYYVLGPLVTDTAAGYDHIAAAIGAALAAAAGADLICYLTPAEHLGLPNEEQVKEGLIASKIAAHAGDLVKLGRRAALPDVKMSVARAKLDWEYQLKNAYDPERAAEIRGQFGGAALKSCTMCGQYCVFLLLDKYTRGRREPSVEELLERYGEGLEL</sequence>
<evidence type="ECO:0000256" key="6">
    <source>
        <dbReference type="ARBA" id="ARBA00023004"/>
    </source>
</evidence>
<dbReference type="PANTHER" id="PTHR30557:SF1">
    <property type="entry name" value="PHOSPHOMETHYLPYRIMIDINE SYNTHASE, CHLOROPLASTIC"/>
    <property type="match status" value="1"/>
</dbReference>
<dbReference type="eggNOG" id="arCOG02741">
    <property type="taxonomic scope" value="Archaea"/>
</dbReference>
<gene>
    <name evidence="10" type="ordered locus">TCELL_1013</name>
</gene>
<keyword evidence="11" id="KW-1185">Reference proteome</keyword>
<keyword evidence="6" id="KW-0408">Iron</keyword>
<evidence type="ECO:0000256" key="4">
    <source>
        <dbReference type="ARBA" id="ARBA00022723"/>
    </source>
</evidence>
<dbReference type="PANTHER" id="PTHR30557">
    <property type="entry name" value="THIAMINE BIOSYNTHESIS PROTEIN THIC"/>
    <property type="match status" value="1"/>
</dbReference>
<dbReference type="InParanoid" id="I3TF98"/>
<dbReference type="SFLD" id="SFLDG01114">
    <property type="entry name" value="phosphomethylpyrimidine_syntha"/>
    <property type="match status" value="1"/>
</dbReference>
<dbReference type="FunCoup" id="I3TF98">
    <property type="interactions" value="47"/>
</dbReference>
<keyword evidence="4" id="KW-0479">Metal-binding</keyword>
<dbReference type="GeneID" id="13013332"/>
<keyword evidence="5" id="KW-0862">Zinc</keyword>
<dbReference type="NCBIfam" id="TIGR00190">
    <property type="entry name" value="thiC"/>
    <property type="match status" value="1"/>
</dbReference>
<dbReference type="STRING" id="1184251.TCELL_1013"/>
<evidence type="ECO:0000313" key="11">
    <source>
        <dbReference type="Proteomes" id="UP000005270"/>
    </source>
</evidence>
<keyword evidence="8" id="KW-0456">Lyase</keyword>
<dbReference type="NCBIfam" id="NF009895">
    <property type="entry name" value="PRK13352.1"/>
    <property type="match status" value="1"/>
</dbReference>
<accession>I3TF98</accession>
<keyword evidence="2" id="KW-0004">4Fe-4S</keyword>
<dbReference type="OrthoDB" id="335406at2157"/>
<dbReference type="EMBL" id="CP003531">
    <property type="protein sequence ID" value="AFK51436.1"/>
    <property type="molecule type" value="Genomic_DNA"/>
</dbReference>
<dbReference type="Gene3D" id="3.20.20.540">
    <property type="entry name" value="Radical SAM ThiC family, central domain"/>
    <property type="match status" value="1"/>
</dbReference>
<dbReference type="AlphaFoldDB" id="I3TF98"/>
<evidence type="ECO:0000256" key="3">
    <source>
        <dbReference type="ARBA" id="ARBA00022691"/>
    </source>
</evidence>
<keyword evidence="7" id="KW-0411">Iron-sulfur</keyword>
<dbReference type="RefSeq" id="WP_014737686.1">
    <property type="nucleotide sequence ID" value="NC_017954.1"/>
</dbReference>
<dbReference type="GO" id="GO:0051539">
    <property type="term" value="F:4 iron, 4 sulfur cluster binding"/>
    <property type="evidence" value="ECO:0007669"/>
    <property type="project" value="UniProtKB-KW"/>
</dbReference>
<organism evidence="10 11">
    <name type="scientific">Thermogladius calderae (strain DSM 22663 / VKM B-2946 / 1633)</name>
    <dbReference type="NCBI Taxonomy" id="1184251"/>
    <lineage>
        <taxon>Archaea</taxon>
        <taxon>Thermoproteota</taxon>
        <taxon>Thermoprotei</taxon>
        <taxon>Desulfurococcales</taxon>
        <taxon>Desulfurococcaceae</taxon>
        <taxon>Thermogladius</taxon>
    </lineage>
</organism>
<dbReference type="KEGG" id="thg:TCELL_1013"/>
<dbReference type="SFLD" id="SFLDF00407">
    <property type="entry name" value="phosphomethylpyrimidine_syntha"/>
    <property type="match status" value="1"/>
</dbReference>
<dbReference type="EC" id="4.1.99.17" evidence="9"/>
<dbReference type="InterPro" id="IPR002817">
    <property type="entry name" value="ThiC/BzaA/B"/>
</dbReference>
<dbReference type="GO" id="GO:0009228">
    <property type="term" value="P:thiamine biosynthetic process"/>
    <property type="evidence" value="ECO:0007669"/>
    <property type="project" value="UniProtKB-UniRule"/>
</dbReference>
<dbReference type="SFLD" id="SFLDS00113">
    <property type="entry name" value="Radical_SAM_Phosphomethylpyrim"/>
    <property type="match status" value="1"/>
</dbReference>
<comment type="cofactor">
    <cofactor evidence="1">
        <name>[4Fe-4S] cluster</name>
        <dbReference type="ChEBI" id="CHEBI:49883"/>
    </cofactor>
</comment>
<evidence type="ECO:0000256" key="7">
    <source>
        <dbReference type="ARBA" id="ARBA00023014"/>
    </source>
</evidence>
<dbReference type="HOGENOM" id="CLU_013181_2_2_2"/>
<keyword evidence="3" id="KW-0949">S-adenosyl-L-methionine</keyword>
<dbReference type="Proteomes" id="UP000005270">
    <property type="component" value="Chromosome"/>
</dbReference>
<dbReference type="GO" id="GO:0046872">
    <property type="term" value="F:metal ion binding"/>
    <property type="evidence" value="ECO:0007669"/>
    <property type="project" value="UniProtKB-KW"/>
</dbReference>
<protein>
    <recommendedName>
        <fullName evidence="9">Phosphomethylpyrimidine synthase</fullName>
        <ecNumber evidence="9">4.1.99.17</ecNumber>
    </recommendedName>
</protein>
<reference evidence="10 11" key="1">
    <citation type="journal article" date="2012" name="J. Bacteriol.">
        <title>Complete genome sequence of the hyperthermophilic cellulolytic Crenarchaeon 'Thermogladius cellulolyticus' 1633.</title>
        <authorList>
            <person name="Mardanov A.V."/>
            <person name="Kochetkova T.V."/>
            <person name="Beletsky A.V."/>
            <person name="Bonch-Osmolovskaya E.A."/>
            <person name="Ravin N.V."/>
            <person name="Skryabin K.G."/>
        </authorList>
    </citation>
    <scope>NUCLEOTIDE SEQUENCE [LARGE SCALE GENOMIC DNA]</scope>
    <source>
        <strain evidence="11">DSM 22663 / VKM B-2946 / 1633</strain>
    </source>
</reference>
<evidence type="ECO:0000313" key="10">
    <source>
        <dbReference type="EMBL" id="AFK51436.1"/>
    </source>
</evidence>
<evidence type="ECO:0000256" key="8">
    <source>
        <dbReference type="ARBA" id="ARBA00023239"/>
    </source>
</evidence>
<evidence type="ECO:0000256" key="9">
    <source>
        <dbReference type="NCBIfam" id="TIGR00190"/>
    </source>
</evidence>
<evidence type="ECO:0000256" key="2">
    <source>
        <dbReference type="ARBA" id="ARBA00022485"/>
    </source>
</evidence>